<reference evidence="2 3" key="1">
    <citation type="submission" date="2019-03" db="EMBL/GenBank/DDBJ databases">
        <title>First draft genome of Liparis tanakae, snailfish: a comprehensive survey of snailfish specific genes.</title>
        <authorList>
            <person name="Kim W."/>
            <person name="Song I."/>
            <person name="Jeong J.-H."/>
            <person name="Kim D."/>
            <person name="Kim S."/>
            <person name="Ryu S."/>
            <person name="Song J.Y."/>
            <person name="Lee S.K."/>
        </authorList>
    </citation>
    <scope>NUCLEOTIDE SEQUENCE [LARGE SCALE GENOMIC DNA]</scope>
    <source>
        <tissue evidence="2">Muscle</tissue>
    </source>
</reference>
<keyword evidence="3" id="KW-1185">Reference proteome</keyword>
<accession>A0A4Z2F035</accession>
<dbReference type="EMBL" id="SRLO01001951">
    <property type="protein sequence ID" value="TNN34489.1"/>
    <property type="molecule type" value="Genomic_DNA"/>
</dbReference>
<evidence type="ECO:0000313" key="3">
    <source>
        <dbReference type="Proteomes" id="UP000314294"/>
    </source>
</evidence>
<protein>
    <submittedName>
        <fullName evidence="2">Uncharacterized protein</fullName>
    </submittedName>
</protein>
<sequence>MLIPLESGGLKGAELDKATELAGCGGGSGGGWLKQIRREVEKGGEGECICSQPLGRSARKSVVLRVGSNEGSRYLNCMRRMSSSDYGFLPPQGRARGSTLSRR</sequence>
<gene>
    <name evidence="2" type="ORF">EYF80_055345</name>
</gene>
<dbReference type="AlphaFoldDB" id="A0A4Z2F035"/>
<evidence type="ECO:0000313" key="2">
    <source>
        <dbReference type="EMBL" id="TNN34489.1"/>
    </source>
</evidence>
<dbReference type="Proteomes" id="UP000314294">
    <property type="component" value="Unassembled WGS sequence"/>
</dbReference>
<organism evidence="2 3">
    <name type="scientific">Liparis tanakae</name>
    <name type="common">Tanaka's snailfish</name>
    <dbReference type="NCBI Taxonomy" id="230148"/>
    <lineage>
        <taxon>Eukaryota</taxon>
        <taxon>Metazoa</taxon>
        <taxon>Chordata</taxon>
        <taxon>Craniata</taxon>
        <taxon>Vertebrata</taxon>
        <taxon>Euteleostomi</taxon>
        <taxon>Actinopterygii</taxon>
        <taxon>Neopterygii</taxon>
        <taxon>Teleostei</taxon>
        <taxon>Neoteleostei</taxon>
        <taxon>Acanthomorphata</taxon>
        <taxon>Eupercaria</taxon>
        <taxon>Perciformes</taxon>
        <taxon>Cottioidei</taxon>
        <taxon>Cottales</taxon>
        <taxon>Liparidae</taxon>
        <taxon>Liparis</taxon>
    </lineage>
</organism>
<comment type="caution">
    <text evidence="2">The sequence shown here is derived from an EMBL/GenBank/DDBJ whole genome shotgun (WGS) entry which is preliminary data.</text>
</comment>
<evidence type="ECO:0000256" key="1">
    <source>
        <dbReference type="SAM" id="MobiDB-lite"/>
    </source>
</evidence>
<feature type="region of interest" description="Disordered" evidence="1">
    <location>
        <begin position="83"/>
        <end position="103"/>
    </location>
</feature>
<name>A0A4Z2F035_9TELE</name>
<proteinExistence type="predicted"/>